<dbReference type="OrthoDB" id="2184509at2"/>
<dbReference type="Proteomes" id="UP000092683">
    <property type="component" value="Unassembled WGS sequence"/>
</dbReference>
<evidence type="ECO:0008006" key="3">
    <source>
        <dbReference type="Google" id="ProtNLM"/>
    </source>
</evidence>
<accession>A0A1B9DA44</accession>
<proteinExistence type="predicted"/>
<evidence type="ECO:0000313" key="1">
    <source>
        <dbReference type="EMBL" id="OCB57638.1"/>
    </source>
</evidence>
<evidence type="ECO:0000313" key="2">
    <source>
        <dbReference type="Proteomes" id="UP000092683"/>
    </source>
</evidence>
<dbReference type="AlphaFoldDB" id="A0A1B9DA44"/>
<dbReference type="EMBL" id="MBEE01000080">
    <property type="protein sequence ID" value="OCB57638.1"/>
    <property type="molecule type" value="Genomic_DNA"/>
</dbReference>
<reference evidence="1 2" key="1">
    <citation type="submission" date="2016-06" db="EMBL/GenBank/DDBJ databases">
        <authorList>
            <person name="Kjaerup R.B."/>
            <person name="Dalgaard T.S."/>
            <person name="Juul-Madsen H.R."/>
        </authorList>
    </citation>
    <scope>NUCLEOTIDE SEQUENCE [LARGE SCALE GENOMIC DNA]</scope>
    <source>
        <strain evidence="1 2">E3012</strain>
    </source>
</reference>
<gene>
    <name evidence="1" type="ORF">A5677_16875</name>
</gene>
<dbReference type="RefSeq" id="WP_065480334.1">
    <property type="nucleotide sequence ID" value="NZ_MBEE01000080.1"/>
</dbReference>
<name>A0A1B9DA44_MYCMA</name>
<comment type="caution">
    <text evidence="1">The sequence shown here is derived from an EMBL/GenBank/DDBJ whole genome shotgun (WGS) entry which is preliminary data.</text>
</comment>
<sequence length="200" mass="21605">MAAPTFTGNVNNIVLPSPKDLPSVGGIYVGPLTAAVPDALFTIDPLMNHLGFIGSDGFDDKEDRSVKAIYDWGGDTIAKPQENYGKTATFTLLEFLKPEVAKFAYKASNVTATAATSTHGNQLSITVTSDVLDMQTILVDTFSPGGKRVMQFYPLGRIESKDTMKWARTDVLAHRVTVSFLPDTTGAYCYIRTDDGLLSA</sequence>
<organism evidence="1 2">
    <name type="scientific">Mycobacterium malmoense</name>
    <dbReference type="NCBI Taxonomy" id="1780"/>
    <lineage>
        <taxon>Bacteria</taxon>
        <taxon>Bacillati</taxon>
        <taxon>Actinomycetota</taxon>
        <taxon>Actinomycetes</taxon>
        <taxon>Mycobacteriales</taxon>
        <taxon>Mycobacteriaceae</taxon>
        <taxon>Mycobacterium</taxon>
    </lineage>
</organism>
<protein>
    <recommendedName>
        <fullName evidence="3">Phage tail protein</fullName>
    </recommendedName>
</protein>